<proteinExistence type="predicted"/>
<keyword evidence="3" id="KW-1185">Reference proteome</keyword>
<dbReference type="EMBL" id="LXQA011458072">
    <property type="protein sequence ID" value="MCI97910.1"/>
    <property type="molecule type" value="Genomic_DNA"/>
</dbReference>
<evidence type="ECO:0000256" key="1">
    <source>
        <dbReference type="SAM" id="MobiDB-lite"/>
    </source>
</evidence>
<feature type="region of interest" description="Disordered" evidence="1">
    <location>
        <begin position="1"/>
        <end position="32"/>
    </location>
</feature>
<evidence type="ECO:0000313" key="3">
    <source>
        <dbReference type="Proteomes" id="UP000265520"/>
    </source>
</evidence>
<sequence length="52" mass="5480">YEAHMKAQEEQRAAASASAAATSNGSPIFTYSELGMDDPVDFPNFMDPPASG</sequence>
<accession>A0A392WKB2</accession>
<evidence type="ECO:0000313" key="2">
    <source>
        <dbReference type="EMBL" id="MCI97910.1"/>
    </source>
</evidence>
<comment type="caution">
    <text evidence="2">The sequence shown here is derived from an EMBL/GenBank/DDBJ whole genome shotgun (WGS) entry which is preliminary data.</text>
</comment>
<organism evidence="2 3">
    <name type="scientific">Trifolium medium</name>
    <dbReference type="NCBI Taxonomy" id="97028"/>
    <lineage>
        <taxon>Eukaryota</taxon>
        <taxon>Viridiplantae</taxon>
        <taxon>Streptophyta</taxon>
        <taxon>Embryophyta</taxon>
        <taxon>Tracheophyta</taxon>
        <taxon>Spermatophyta</taxon>
        <taxon>Magnoliopsida</taxon>
        <taxon>eudicotyledons</taxon>
        <taxon>Gunneridae</taxon>
        <taxon>Pentapetalae</taxon>
        <taxon>rosids</taxon>
        <taxon>fabids</taxon>
        <taxon>Fabales</taxon>
        <taxon>Fabaceae</taxon>
        <taxon>Papilionoideae</taxon>
        <taxon>50 kb inversion clade</taxon>
        <taxon>NPAAA clade</taxon>
        <taxon>Hologalegina</taxon>
        <taxon>IRL clade</taxon>
        <taxon>Trifolieae</taxon>
        <taxon>Trifolium</taxon>
    </lineage>
</organism>
<dbReference type="AlphaFoldDB" id="A0A392WKB2"/>
<name>A0A392WKB2_9FABA</name>
<feature type="non-terminal residue" evidence="2">
    <location>
        <position position="1"/>
    </location>
</feature>
<feature type="compositionally biased region" description="Basic and acidic residues" evidence="1">
    <location>
        <begin position="1"/>
        <end position="12"/>
    </location>
</feature>
<dbReference type="Proteomes" id="UP000265520">
    <property type="component" value="Unassembled WGS sequence"/>
</dbReference>
<reference evidence="2 3" key="1">
    <citation type="journal article" date="2018" name="Front. Plant Sci.">
        <title>Red Clover (Trifolium pratense) and Zigzag Clover (T. medium) - A Picture of Genomic Similarities and Differences.</title>
        <authorList>
            <person name="Dluhosova J."/>
            <person name="Istvanek J."/>
            <person name="Nedelnik J."/>
            <person name="Repkova J."/>
        </authorList>
    </citation>
    <scope>NUCLEOTIDE SEQUENCE [LARGE SCALE GENOMIC DNA]</scope>
    <source>
        <strain evidence="3">cv. 10/8</strain>
        <tissue evidence="2">Leaf</tissue>
    </source>
</reference>
<protein>
    <submittedName>
        <fullName evidence="2">Uncharacterized protein</fullName>
    </submittedName>
</protein>